<feature type="region of interest" description="Disordered" evidence="1">
    <location>
        <begin position="70"/>
        <end position="104"/>
    </location>
</feature>
<protein>
    <submittedName>
        <fullName evidence="2">Uncharacterized protein</fullName>
    </submittedName>
</protein>
<accession>A0A4Y2MHZ9</accession>
<gene>
    <name evidence="2" type="ORF">AVEN_255965_1</name>
</gene>
<proteinExistence type="predicted"/>
<comment type="caution">
    <text evidence="2">The sequence shown here is derived from an EMBL/GenBank/DDBJ whole genome shotgun (WGS) entry which is preliminary data.</text>
</comment>
<dbReference type="EMBL" id="BGPR01007335">
    <property type="protein sequence ID" value="GBN26084.1"/>
    <property type="molecule type" value="Genomic_DNA"/>
</dbReference>
<dbReference type="Proteomes" id="UP000499080">
    <property type="component" value="Unassembled WGS sequence"/>
</dbReference>
<evidence type="ECO:0000256" key="1">
    <source>
        <dbReference type="SAM" id="MobiDB-lite"/>
    </source>
</evidence>
<reference evidence="2 3" key="1">
    <citation type="journal article" date="2019" name="Sci. Rep.">
        <title>Orb-weaving spider Araneus ventricosus genome elucidates the spidroin gene catalogue.</title>
        <authorList>
            <person name="Kono N."/>
            <person name="Nakamura H."/>
            <person name="Ohtoshi R."/>
            <person name="Moran D.A.P."/>
            <person name="Shinohara A."/>
            <person name="Yoshida Y."/>
            <person name="Fujiwara M."/>
            <person name="Mori M."/>
            <person name="Tomita M."/>
            <person name="Arakawa K."/>
        </authorList>
    </citation>
    <scope>NUCLEOTIDE SEQUENCE [LARGE SCALE GENOMIC DNA]</scope>
</reference>
<feature type="compositionally biased region" description="Basic and acidic residues" evidence="1">
    <location>
        <begin position="95"/>
        <end position="104"/>
    </location>
</feature>
<organism evidence="2 3">
    <name type="scientific">Araneus ventricosus</name>
    <name type="common">Orbweaver spider</name>
    <name type="synonym">Epeira ventricosa</name>
    <dbReference type="NCBI Taxonomy" id="182803"/>
    <lineage>
        <taxon>Eukaryota</taxon>
        <taxon>Metazoa</taxon>
        <taxon>Ecdysozoa</taxon>
        <taxon>Arthropoda</taxon>
        <taxon>Chelicerata</taxon>
        <taxon>Arachnida</taxon>
        <taxon>Araneae</taxon>
        <taxon>Araneomorphae</taxon>
        <taxon>Entelegynae</taxon>
        <taxon>Araneoidea</taxon>
        <taxon>Araneidae</taxon>
        <taxon>Araneus</taxon>
    </lineage>
</organism>
<keyword evidence="3" id="KW-1185">Reference proteome</keyword>
<evidence type="ECO:0000313" key="3">
    <source>
        <dbReference type="Proteomes" id="UP000499080"/>
    </source>
</evidence>
<name>A0A4Y2MHZ9_ARAVE</name>
<sequence>MESEMATFPQPSLLSGKLPDWKRLIHIVRSSLALKFPQEKTPHKPFLGLEEKEPQCLSRVIKLQTTFATAGQKTPHRVGHLRDRQKNSLSSEARPMVKGERKRD</sequence>
<evidence type="ECO:0000313" key="2">
    <source>
        <dbReference type="EMBL" id="GBN26084.1"/>
    </source>
</evidence>
<dbReference type="AlphaFoldDB" id="A0A4Y2MHZ9"/>